<gene>
    <name evidence="3" type="ORF">FHS18_002244</name>
</gene>
<dbReference type="Proteomes" id="UP000570361">
    <property type="component" value="Unassembled WGS sequence"/>
</dbReference>
<organism evidence="3 4">
    <name type="scientific">Paenibacillus phyllosphaerae</name>
    <dbReference type="NCBI Taxonomy" id="274593"/>
    <lineage>
        <taxon>Bacteria</taxon>
        <taxon>Bacillati</taxon>
        <taxon>Bacillota</taxon>
        <taxon>Bacilli</taxon>
        <taxon>Bacillales</taxon>
        <taxon>Paenibacillaceae</taxon>
        <taxon>Paenibacillus</taxon>
    </lineage>
</organism>
<dbReference type="SUPFAM" id="SSF56112">
    <property type="entry name" value="Protein kinase-like (PK-like)"/>
    <property type="match status" value="1"/>
</dbReference>
<evidence type="ECO:0000313" key="3">
    <source>
        <dbReference type="EMBL" id="MBB3110177.1"/>
    </source>
</evidence>
<dbReference type="GO" id="GO:0009088">
    <property type="term" value="P:threonine biosynthetic process"/>
    <property type="evidence" value="ECO:0007669"/>
    <property type="project" value="TreeGrafter"/>
</dbReference>
<evidence type="ECO:0000259" key="2">
    <source>
        <dbReference type="Pfam" id="PF01636"/>
    </source>
</evidence>
<feature type="domain" description="Aminoglycoside phosphotransferase" evidence="2">
    <location>
        <begin position="38"/>
        <end position="268"/>
    </location>
</feature>
<evidence type="ECO:0000313" key="4">
    <source>
        <dbReference type="Proteomes" id="UP000570361"/>
    </source>
</evidence>
<dbReference type="Pfam" id="PF01636">
    <property type="entry name" value="APH"/>
    <property type="match status" value="1"/>
</dbReference>
<dbReference type="Gene3D" id="3.90.1200.10">
    <property type="match status" value="1"/>
</dbReference>
<dbReference type="InterPro" id="IPR011009">
    <property type="entry name" value="Kinase-like_dom_sf"/>
</dbReference>
<dbReference type="Gene3D" id="3.30.200.20">
    <property type="entry name" value="Phosphorylase Kinase, domain 1"/>
    <property type="match status" value="1"/>
</dbReference>
<dbReference type="RefSeq" id="WP_183599960.1">
    <property type="nucleotide sequence ID" value="NZ_JACHXK010000004.1"/>
</dbReference>
<comment type="similarity">
    <text evidence="1">Belongs to the pseudomonas-type ThrB family.</text>
</comment>
<dbReference type="InterPro" id="IPR002575">
    <property type="entry name" value="Aminoglycoside_PTrfase"/>
</dbReference>
<keyword evidence="3" id="KW-0418">Kinase</keyword>
<accession>A0A7W5AX36</accession>
<keyword evidence="4" id="KW-1185">Reference proteome</keyword>
<evidence type="ECO:0000256" key="1">
    <source>
        <dbReference type="ARBA" id="ARBA00038240"/>
    </source>
</evidence>
<dbReference type="AlphaFoldDB" id="A0A7W5AX36"/>
<protein>
    <submittedName>
        <fullName evidence="3">Ser/Thr protein kinase RdoA (MazF antagonist)</fullName>
    </submittedName>
</protein>
<sequence>MLKLAVNHAVISSQSLITVLNELYAIGEVKECRFLENGLNDTYLVKTASDRYILRIYKFLWRSQADVQFEIELLNYLAARGISVSTPLRANNDDYFFVIDAPEGPRYAALFTYAEGVGSEEDQHCAIFGEEVANMHLAMDDFRSTQARFEIDAVHLLDEPLRKIRPFLSHRPDDFEYLTTLAAQLLGRIEQVASELDWGCCHGDLHGWNVHFDGNQPTQFDFDCGGLGWRSYDVSVFLWSKVSGKKRDEFDVKKWTIFIDAYQKVKPLAAADLQAIPVFVAIRDIWLMGLHTGNAPIWGHWQNDAYFDRHLAFLRDWCAHQGIVDKG</sequence>
<proteinExistence type="inferred from homology"/>
<dbReference type="InterPro" id="IPR050249">
    <property type="entry name" value="Pseudomonas-type_ThrB"/>
</dbReference>
<name>A0A7W5AX36_9BACL</name>
<dbReference type="EMBL" id="JACHXK010000004">
    <property type="protein sequence ID" value="MBB3110177.1"/>
    <property type="molecule type" value="Genomic_DNA"/>
</dbReference>
<dbReference type="PANTHER" id="PTHR21064:SF6">
    <property type="entry name" value="AMINOGLYCOSIDE PHOSPHOTRANSFERASE DOMAIN-CONTAINING PROTEIN"/>
    <property type="match status" value="1"/>
</dbReference>
<keyword evidence="3" id="KW-0808">Transferase</keyword>
<dbReference type="GO" id="GO:0004413">
    <property type="term" value="F:homoserine kinase activity"/>
    <property type="evidence" value="ECO:0007669"/>
    <property type="project" value="TreeGrafter"/>
</dbReference>
<dbReference type="PANTHER" id="PTHR21064">
    <property type="entry name" value="AMINOGLYCOSIDE PHOSPHOTRANSFERASE DOMAIN-CONTAINING PROTEIN-RELATED"/>
    <property type="match status" value="1"/>
</dbReference>
<comment type="caution">
    <text evidence="3">The sequence shown here is derived from an EMBL/GenBank/DDBJ whole genome shotgun (WGS) entry which is preliminary data.</text>
</comment>
<reference evidence="3 4" key="1">
    <citation type="submission" date="2020-08" db="EMBL/GenBank/DDBJ databases">
        <title>Genomic Encyclopedia of Type Strains, Phase III (KMG-III): the genomes of soil and plant-associated and newly described type strains.</title>
        <authorList>
            <person name="Whitman W."/>
        </authorList>
    </citation>
    <scope>NUCLEOTIDE SEQUENCE [LARGE SCALE GENOMIC DNA]</scope>
    <source>
        <strain evidence="3 4">CECT 5862</strain>
    </source>
</reference>